<dbReference type="GO" id="GO:0003713">
    <property type="term" value="F:transcription coactivator activity"/>
    <property type="evidence" value="ECO:0007669"/>
    <property type="project" value="EnsemblFungi"/>
</dbReference>
<dbReference type="PANTHER" id="PTHR13381:SF0">
    <property type="entry name" value="MEDIATOR OF RNA POLYMERASE II TRANSCRIPTION SUBUNIT 21"/>
    <property type="match status" value="1"/>
</dbReference>
<dbReference type="InterPro" id="IPR037212">
    <property type="entry name" value="Med7/Med21-like"/>
</dbReference>
<name>A0AA91Q5L3_CLALS</name>
<evidence type="ECO:0000313" key="12">
    <source>
        <dbReference type="Proteomes" id="UP000195602"/>
    </source>
</evidence>
<dbReference type="GO" id="GO:0060261">
    <property type="term" value="P:positive regulation of transcription initiation by RNA polymerase II"/>
    <property type="evidence" value="ECO:0007669"/>
    <property type="project" value="EnsemblFungi"/>
</dbReference>
<keyword evidence="7 8" id="KW-0539">Nucleus</keyword>
<dbReference type="AlphaFoldDB" id="A0AA91Q5L3"/>
<dbReference type="PANTHER" id="PTHR13381">
    <property type="entry name" value="RNA POLYMERASE II HOLOENZYME COMPONENT SRB7"/>
    <property type="match status" value="1"/>
</dbReference>
<keyword evidence="9" id="KW-0175">Coiled coil</keyword>
<dbReference type="Proteomes" id="UP000195602">
    <property type="component" value="Unassembled WGS sequence"/>
</dbReference>
<comment type="subunit">
    <text evidence="8">Component of the Mediator complex.</text>
</comment>
<feature type="coiled-coil region" evidence="9">
    <location>
        <begin position="111"/>
        <end position="138"/>
    </location>
</feature>
<sequence>MADRLTQLQVCLDQLVAQFNATVNYVNTHSEMAPLDPDPHSVINLAANAPPPGKKDDTSGANSAPSNDVKTEAPFESVLNELSTDIILKSRQISMIIDSLPGIGTLPETQLKTITELIEELEKTEKERREKIKEKDELLRWCEELIFNVSGGIYRTRS</sequence>
<evidence type="ECO:0000256" key="5">
    <source>
        <dbReference type="ARBA" id="ARBA00023159"/>
    </source>
</evidence>
<evidence type="ECO:0000256" key="10">
    <source>
        <dbReference type="SAM" id="MobiDB-lite"/>
    </source>
</evidence>
<evidence type="ECO:0000256" key="6">
    <source>
        <dbReference type="ARBA" id="ARBA00023163"/>
    </source>
</evidence>
<dbReference type="GO" id="GO:0051123">
    <property type="term" value="P:RNA polymerase II preinitiation complex assembly"/>
    <property type="evidence" value="ECO:0007669"/>
    <property type="project" value="EnsemblFungi"/>
</dbReference>
<dbReference type="InterPro" id="IPR021384">
    <property type="entry name" value="Mediator_Med21"/>
</dbReference>
<feature type="compositionally biased region" description="Polar residues" evidence="10">
    <location>
        <begin position="59"/>
        <end position="68"/>
    </location>
</feature>
<dbReference type="GO" id="GO:0000122">
    <property type="term" value="P:negative regulation of transcription by RNA polymerase II"/>
    <property type="evidence" value="ECO:0007669"/>
    <property type="project" value="EnsemblFungi"/>
</dbReference>
<comment type="subcellular location">
    <subcellularLocation>
        <location evidence="1 8">Nucleus</location>
    </subcellularLocation>
</comment>
<accession>A0AA91Q5L3</accession>
<comment type="similarity">
    <text evidence="2 8">Belongs to the Mediator complex subunit 21 family.</text>
</comment>
<dbReference type="GO" id="GO:0061629">
    <property type="term" value="F:RNA polymerase II-specific DNA-binding transcription factor binding"/>
    <property type="evidence" value="ECO:0007669"/>
    <property type="project" value="EnsemblFungi"/>
</dbReference>
<evidence type="ECO:0000256" key="8">
    <source>
        <dbReference type="RuleBase" id="RU366036"/>
    </source>
</evidence>
<dbReference type="GO" id="GO:0070847">
    <property type="term" value="C:core mediator complex"/>
    <property type="evidence" value="ECO:0007669"/>
    <property type="project" value="EnsemblFungi"/>
</dbReference>
<dbReference type="EMBL" id="LYUB02000001">
    <property type="protein sequence ID" value="OVF11336.1"/>
    <property type="molecule type" value="Genomic_DNA"/>
</dbReference>
<evidence type="ECO:0000256" key="4">
    <source>
        <dbReference type="ARBA" id="ARBA00023015"/>
    </source>
</evidence>
<dbReference type="GO" id="GO:0003714">
    <property type="term" value="F:transcription corepressor activity"/>
    <property type="evidence" value="ECO:0007669"/>
    <property type="project" value="EnsemblFungi"/>
</dbReference>
<dbReference type="SUPFAM" id="SSF140718">
    <property type="entry name" value="Mediator hinge subcomplex-like"/>
    <property type="match status" value="1"/>
</dbReference>
<evidence type="ECO:0000256" key="2">
    <source>
        <dbReference type="ARBA" id="ARBA00005770"/>
    </source>
</evidence>
<protein>
    <recommendedName>
        <fullName evidence="3 8">Mediator of RNA polymerase II transcription subunit 21</fullName>
    </recommendedName>
</protein>
<evidence type="ECO:0000313" key="11">
    <source>
        <dbReference type="EMBL" id="OVF11336.1"/>
    </source>
</evidence>
<dbReference type="Pfam" id="PF11221">
    <property type="entry name" value="Med21"/>
    <property type="match status" value="1"/>
</dbReference>
<dbReference type="Gene3D" id="6.10.280.10">
    <property type="entry name" value="Mediator complex, subunit Med21"/>
    <property type="match status" value="1"/>
</dbReference>
<keyword evidence="4 8" id="KW-0805">Transcription regulation</keyword>
<gene>
    <name evidence="11" type="ORF">A9F13_01g08382</name>
</gene>
<feature type="region of interest" description="Disordered" evidence="10">
    <location>
        <begin position="36"/>
        <end position="73"/>
    </location>
</feature>
<evidence type="ECO:0000256" key="7">
    <source>
        <dbReference type="ARBA" id="ARBA00023242"/>
    </source>
</evidence>
<keyword evidence="6 8" id="KW-0804">Transcription</keyword>
<reference evidence="11 12" key="1">
    <citation type="submission" date="2017-04" db="EMBL/GenBank/DDBJ databases">
        <title>Draft genome of the yeast Clavispora lusitaniae type strain CBS 6936.</title>
        <authorList>
            <person name="Durrens P."/>
            <person name="Klopp C."/>
            <person name="Biteau N."/>
            <person name="Fitton-Ouhabi V."/>
            <person name="Dementhon K."/>
            <person name="Accoceberry I."/>
            <person name="Sherman D.J."/>
            <person name="Noel T."/>
        </authorList>
    </citation>
    <scope>NUCLEOTIDE SEQUENCE [LARGE SCALE GENOMIC DNA]</scope>
    <source>
        <strain evidence="11 12">CBS 6936</strain>
    </source>
</reference>
<evidence type="ECO:0000256" key="3">
    <source>
        <dbReference type="ARBA" id="ARBA00019691"/>
    </source>
</evidence>
<dbReference type="OMA" id="LTTYHDH"/>
<evidence type="ECO:0000256" key="1">
    <source>
        <dbReference type="ARBA" id="ARBA00004123"/>
    </source>
</evidence>
<organism evidence="11 12">
    <name type="scientific">Clavispora lusitaniae</name>
    <name type="common">Candida lusitaniae</name>
    <dbReference type="NCBI Taxonomy" id="36911"/>
    <lineage>
        <taxon>Eukaryota</taxon>
        <taxon>Fungi</taxon>
        <taxon>Dikarya</taxon>
        <taxon>Ascomycota</taxon>
        <taxon>Saccharomycotina</taxon>
        <taxon>Pichiomycetes</taxon>
        <taxon>Metschnikowiaceae</taxon>
        <taxon>Clavispora</taxon>
    </lineage>
</organism>
<evidence type="ECO:0000256" key="9">
    <source>
        <dbReference type="SAM" id="Coils"/>
    </source>
</evidence>
<comment type="caution">
    <text evidence="11">The sequence shown here is derived from an EMBL/GenBank/DDBJ whole genome shotgun (WGS) entry which is preliminary data.</text>
</comment>
<proteinExistence type="inferred from homology"/>
<dbReference type="GO" id="GO:0032968">
    <property type="term" value="P:positive regulation of transcription elongation by RNA polymerase II"/>
    <property type="evidence" value="ECO:0007669"/>
    <property type="project" value="EnsemblFungi"/>
</dbReference>
<keyword evidence="5 8" id="KW-0010">Activator</keyword>
<dbReference type="KEGG" id="clus:A9F13_01g08382"/>
<dbReference type="GO" id="GO:0016592">
    <property type="term" value="C:mediator complex"/>
    <property type="evidence" value="ECO:0007669"/>
    <property type="project" value="UniProtKB-UniRule"/>
</dbReference>
<comment type="function">
    <text evidence="8">Component of the Mediator complex, a coactivator involved in the regulated transcription of nearly all RNA polymerase II-dependent genes. Mediator functions as a bridge to convey information from gene-specific regulatory proteins to the basal RNA polymerase II transcription machinery. Mediator is recruited to promoters by direct interactions with regulatory proteins and serves as a scaffold for the assembly of a functional preinitiation complex with RNA polymerase II and the general transcription factors.</text>
</comment>